<dbReference type="GO" id="GO:0005524">
    <property type="term" value="F:ATP binding"/>
    <property type="evidence" value="ECO:0007669"/>
    <property type="project" value="UniProtKB-KW"/>
</dbReference>
<gene>
    <name evidence="4" type="ORF">FHP08_11220</name>
</gene>
<comment type="caution">
    <text evidence="4">The sequence shown here is derived from an EMBL/GenBank/DDBJ whole genome shotgun (WGS) entry which is preliminary data.</text>
</comment>
<dbReference type="Gene3D" id="3.40.50.10420">
    <property type="entry name" value="NagB/RpiA/CoA transferase-like"/>
    <property type="match status" value="1"/>
</dbReference>
<dbReference type="SUPFAM" id="SSF100950">
    <property type="entry name" value="NagB/RpiA/CoA transferase-like"/>
    <property type="match status" value="1"/>
</dbReference>
<dbReference type="OrthoDB" id="9801938at2"/>
<dbReference type="GO" id="GO:0035999">
    <property type="term" value="P:tetrahydrofolate interconversion"/>
    <property type="evidence" value="ECO:0007669"/>
    <property type="project" value="TreeGrafter"/>
</dbReference>
<protein>
    <submittedName>
        <fullName evidence="4">5-formyltetrahydrofolate cyclo-ligase</fullName>
        <ecNumber evidence="4">6.3.3.2</ecNumber>
    </submittedName>
</protein>
<dbReference type="GO" id="GO:0009396">
    <property type="term" value="P:folic acid-containing compound biosynthetic process"/>
    <property type="evidence" value="ECO:0007669"/>
    <property type="project" value="TreeGrafter"/>
</dbReference>
<dbReference type="InterPro" id="IPR002698">
    <property type="entry name" value="FTHF_cligase"/>
</dbReference>
<name>A0A5C8NWM1_9BURK</name>
<evidence type="ECO:0000313" key="5">
    <source>
        <dbReference type="Proteomes" id="UP000321548"/>
    </source>
</evidence>
<evidence type="ECO:0000256" key="2">
    <source>
        <dbReference type="ARBA" id="ARBA00022741"/>
    </source>
</evidence>
<dbReference type="Pfam" id="PF01812">
    <property type="entry name" value="5-FTHF_cyc-lig"/>
    <property type="match status" value="1"/>
</dbReference>
<dbReference type="EC" id="6.3.3.2" evidence="4"/>
<dbReference type="PANTHER" id="PTHR23407:SF1">
    <property type="entry name" value="5-FORMYLTETRAHYDROFOLATE CYCLO-LIGASE"/>
    <property type="match status" value="1"/>
</dbReference>
<keyword evidence="2" id="KW-0547">Nucleotide-binding</keyword>
<accession>A0A5C8NWM1</accession>
<dbReference type="AlphaFoldDB" id="A0A5C8NWM1"/>
<keyword evidence="3" id="KW-0067">ATP-binding</keyword>
<evidence type="ECO:0000256" key="1">
    <source>
        <dbReference type="ARBA" id="ARBA00010638"/>
    </source>
</evidence>
<evidence type="ECO:0000313" key="4">
    <source>
        <dbReference type="EMBL" id="TXL65591.1"/>
    </source>
</evidence>
<reference evidence="4 5" key="1">
    <citation type="submission" date="2019-06" db="EMBL/GenBank/DDBJ databases">
        <title>Quisquiliibacterium sp. nov., isolated from a maize field.</title>
        <authorList>
            <person name="Lin S.-Y."/>
            <person name="Tsai C.-F."/>
            <person name="Young C.-C."/>
        </authorList>
    </citation>
    <scope>NUCLEOTIDE SEQUENCE [LARGE SCALE GENOMIC DNA]</scope>
    <source>
        <strain evidence="4 5">CC-CFT501</strain>
    </source>
</reference>
<dbReference type="GO" id="GO:0030272">
    <property type="term" value="F:5-formyltetrahydrofolate cyclo-ligase activity"/>
    <property type="evidence" value="ECO:0007669"/>
    <property type="project" value="UniProtKB-EC"/>
</dbReference>
<proteinExistence type="inferred from homology"/>
<dbReference type="Proteomes" id="UP000321548">
    <property type="component" value="Unassembled WGS sequence"/>
</dbReference>
<dbReference type="InterPro" id="IPR037171">
    <property type="entry name" value="NagB/RpiA_transferase-like"/>
</dbReference>
<keyword evidence="4" id="KW-0436">Ligase</keyword>
<keyword evidence="5" id="KW-1185">Reference proteome</keyword>
<dbReference type="InterPro" id="IPR024185">
    <property type="entry name" value="FTHF_cligase-like_sf"/>
</dbReference>
<dbReference type="EMBL" id="VDUY01000004">
    <property type="protein sequence ID" value="TXL65591.1"/>
    <property type="molecule type" value="Genomic_DNA"/>
</dbReference>
<organism evidence="4 5">
    <name type="scientific">Zeimonas arvi</name>
    <dbReference type="NCBI Taxonomy" id="2498847"/>
    <lineage>
        <taxon>Bacteria</taxon>
        <taxon>Pseudomonadati</taxon>
        <taxon>Pseudomonadota</taxon>
        <taxon>Betaproteobacteria</taxon>
        <taxon>Burkholderiales</taxon>
        <taxon>Burkholderiaceae</taxon>
        <taxon>Zeimonas</taxon>
    </lineage>
</organism>
<sequence length="392" mass="41704">MAGFVDRGERAVGGELAFHAAQPVIAVDLVVVAQHPGRVFGVERLPVAALAQVHQPVAAHQVGHDGPFVLDQEAAHLPVGRAGAGHRRGLLLAQVHPDTPEVDVPGEQVIGFDQAGGRLEAGGVVAHEGAARLGDGLVGAQCAGRLGGLLGGGLRQPRNLGGGEEEGDRAYNRKLRDPVFHRLVLVRLLGTTDLRSRITRGGDASEPSGGGRSGLRSALLTARKKIPDTQRRELDAAIARRLLDWLDVDGWAPGVIGLWWPLAGEPDPRGIFGELVARGWTIALPRVVARDRPLAFGRWRPGIAMAEQAHRVMVPEPFETVRPALVVAPCVGFDPSGWRLGYGGGYYDRTLAALDVPAAGAAYDCCEVALEPESHDRRLQVIVTESRLLRCG</sequence>
<evidence type="ECO:0000256" key="3">
    <source>
        <dbReference type="ARBA" id="ARBA00022840"/>
    </source>
</evidence>
<dbReference type="NCBIfam" id="TIGR02727">
    <property type="entry name" value="MTHFS_bact"/>
    <property type="match status" value="1"/>
</dbReference>
<comment type="similarity">
    <text evidence="1">Belongs to the 5-formyltetrahydrofolate cyclo-ligase family.</text>
</comment>
<dbReference type="PANTHER" id="PTHR23407">
    <property type="entry name" value="ATPASE INHIBITOR/5-FORMYLTETRAHYDROFOLATE CYCLO-LIGASE"/>
    <property type="match status" value="1"/>
</dbReference>